<reference evidence="2 3" key="1">
    <citation type="submission" date="2016-12" db="EMBL/GenBank/DDBJ databases">
        <title>The draft genome sequence of Actinophytocola sp. 11-183.</title>
        <authorList>
            <person name="Wang W."/>
            <person name="Yuan L."/>
        </authorList>
    </citation>
    <scope>NUCLEOTIDE SEQUENCE [LARGE SCALE GENOMIC DNA]</scope>
    <source>
        <strain evidence="2 3">11-183</strain>
    </source>
</reference>
<dbReference type="Pfam" id="PF11706">
    <property type="entry name" value="zf-CGNR"/>
    <property type="match status" value="1"/>
</dbReference>
<dbReference type="InterPro" id="IPR023286">
    <property type="entry name" value="ABATE_dom_sf"/>
</dbReference>
<name>A0A1Q8CKB4_9PSEU</name>
<dbReference type="SUPFAM" id="SSF160904">
    <property type="entry name" value="Jann2411-like"/>
    <property type="match status" value="1"/>
</dbReference>
<organism evidence="2 3">
    <name type="scientific">Actinophytocola xanthii</name>
    <dbReference type="NCBI Taxonomy" id="1912961"/>
    <lineage>
        <taxon>Bacteria</taxon>
        <taxon>Bacillati</taxon>
        <taxon>Actinomycetota</taxon>
        <taxon>Actinomycetes</taxon>
        <taxon>Pseudonocardiales</taxon>
        <taxon>Pseudonocardiaceae</taxon>
    </lineage>
</organism>
<dbReference type="PANTHER" id="PTHR35525:SF3">
    <property type="entry name" value="BLL6575 PROTEIN"/>
    <property type="match status" value="1"/>
</dbReference>
<dbReference type="InterPro" id="IPR010852">
    <property type="entry name" value="ABATE"/>
</dbReference>
<accession>A0A1Q8CKB4</accession>
<dbReference type="AlphaFoldDB" id="A0A1Q8CKB4"/>
<dbReference type="EMBL" id="MSIE01000048">
    <property type="protein sequence ID" value="OLF14808.1"/>
    <property type="molecule type" value="Genomic_DNA"/>
</dbReference>
<dbReference type="InterPro" id="IPR021005">
    <property type="entry name" value="Znf_CGNR"/>
</dbReference>
<comment type="caution">
    <text evidence="2">The sequence shown here is derived from an EMBL/GenBank/DDBJ whole genome shotgun (WGS) entry which is preliminary data.</text>
</comment>
<dbReference type="STRING" id="1912961.BU204_24920"/>
<dbReference type="PANTHER" id="PTHR35525">
    <property type="entry name" value="BLL6575 PROTEIN"/>
    <property type="match status" value="1"/>
</dbReference>
<dbReference type="OrthoDB" id="3211108at2"/>
<evidence type="ECO:0000259" key="1">
    <source>
        <dbReference type="Pfam" id="PF11706"/>
    </source>
</evidence>
<sequence length="190" mass="20993">MDDGALVGGHVALDFANTTAWRLDVRRAADRVATPAALLDFAATTGLVEPLPEDRPAPDDEQAMRAVRRLRAALQHLLDAAVDDTPASPADLEAVRRAYLDAWRRAELTALPLHPEVRVTGTADLVHPLALAVVDLLSGPLDRLRRCAGPGCGWFFLDRSRNLSRRWCRSEDCGNRARARRHYARTTTDR</sequence>
<dbReference type="Pfam" id="PF07336">
    <property type="entry name" value="ABATE"/>
    <property type="match status" value="1"/>
</dbReference>
<proteinExistence type="predicted"/>
<evidence type="ECO:0000313" key="2">
    <source>
        <dbReference type="EMBL" id="OLF14808.1"/>
    </source>
</evidence>
<keyword evidence="3" id="KW-1185">Reference proteome</keyword>
<protein>
    <recommendedName>
        <fullName evidence="1">Zinc finger CGNR domain-containing protein</fullName>
    </recommendedName>
</protein>
<gene>
    <name evidence="2" type="ORF">BU204_24920</name>
</gene>
<evidence type="ECO:0000313" key="3">
    <source>
        <dbReference type="Proteomes" id="UP000185596"/>
    </source>
</evidence>
<dbReference type="Proteomes" id="UP000185596">
    <property type="component" value="Unassembled WGS sequence"/>
</dbReference>
<dbReference type="Gene3D" id="1.10.3300.10">
    <property type="entry name" value="Jann2411-like domain"/>
    <property type="match status" value="1"/>
</dbReference>
<feature type="domain" description="Zinc finger CGNR" evidence="1">
    <location>
        <begin position="143"/>
        <end position="185"/>
    </location>
</feature>
<dbReference type="RefSeq" id="WP_075128174.1">
    <property type="nucleotide sequence ID" value="NZ_MSIE01000048.1"/>
</dbReference>